<sequence length="173" mass="19856">MDRTLLAGERVLWEGQPIAGLVLGPKDFILIPFSLFWTGFAVFWNAMAWKDGSSLLFQLFGLPFLVVGFFILFGRFWADAYIRRRLFYRVTDQRVMIVRQGPFAELKSLDIQKLPTLELDERSDGRGTIRFGSCVSGQFGGRAQILPVLDTVPQFYAIENARAVFELIRQQFH</sequence>
<dbReference type="AlphaFoldDB" id="A0A317E8K3"/>
<keyword evidence="1" id="KW-0472">Membrane</keyword>
<dbReference type="EMBL" id="QGLE01000005">
    <property type="protein sequence ID" value="PWR22882.1"/>
    <property type="molecule type" value="Genomic_DNA"/>
</dbReference>
<comment type="caution">
    <text evidence="2">The sequence shown here is derived from an EMBL/GenBank/DDBJ whole genome shotgun (WGS) entry which is preliminary data.</text>
</comment>
<dbReference type="OrthoDB" id="199424at2"/>
<organism evidence="2 3">
    <name type="scientific">Zavarzinia aquatilis</name>
    <dbReference type="NCBI Taxonomy" id="2211142"/>
    <lineage>
        <taxon>Bacteria</taxon>
        <taxon>Pseudomonadati</taxon>
        <taxon>Pseudomonadota</taxon>
        <taxon>Alphaproteobacteria</taxon>
        <taxon>Rhodospirillales</taxon>
        <taxon>Zavarziniaceae</taxon>
        <taxon>Zavarzinia</taxon>
    </lineage>
</organism>
<name>A0A317E8K3_9PROT</name>
<gene>
    <name evidence="2" type="ORF">DKG74_10705</name>
</gene>
<feature type="transmembrane region" description="Helical" evidence="1">
    <location>
        <begin position="28"/>
        <end position="49"/>
    </location>
</feature>
<evidence type="ECO:0000313" key="3">
    <source>
        <dbReference type="Proteomes" id="UP000245461"/>
    </source>
</evidence>
<evidence type="ECO:0000256" key="1">
    <source>
        <dbReference type="SAM" id="Phobius"/>
    </source>
</evidence>
<keyword evidence="1" id="KW-1133">Transmembrane helix</keyword>
<evidence type="ECO:0008006" key="4">
    <source>
        <dbReference type="Google" id="ProtNLM"/>
    </source>
</evidence>
<proteinExistence type="predicted"/>
<reference evidence="2 3" key="1">
    <citation type="submission" date="2018-05" db="EMBL/GenBank/DDBJ databases">
        <title>Zavarzinia sp. HR-AS.</title>
        <authorList>
            <person name="Lee Y."/>
            <person name="Jeon C.O."/>
        </authorList>
    </citation>
    <scope>NUCLEOTIDE SEQUENCE [LARGE SCALE GENOMIC DNA]</scope>
    <source>
        <strain evidence="2 3">HR-AS</strain>
    </source>
</reference>
<keyword evidence="3" id="KW-1185">Reference proteome</keyword>
<dbReference type="Proteomes" id="UP000245461">
    <property type="component" value="Unassembled WGS sequence"/>
</dbReference>
<dbReference type="RefSeq" id="WP_109905542.1">
    <property type="nucleotide sequence ID" value="NZ_QGLE01000005.1"/>
</dbReference>
<feature type="transmembrane region" description="Helical" evidence="1">
    <location>
        <begin position="55"/>
        <end position="78"/>
    </location>
</feature>
<keyword evidence="1" id="KW-0812">Transmembrane</keyword>
<accession>A0A317E8K3</accession>
<protein>
    <recommendedName>
        <fullName evidence="4">DUF304 domain-containing protein</fullName>
    </recommendedName>
</protein>
<evidence type="ECO:0000313" key="2">
    <source>
        <dbReference type="EMBL" id="PWR22882.1"/>
    </source>
</evidence>